<evidence type="ECO:0000313" key="3">
    <source>
        <dbReference type="Proteomes" id="UP000261540"/>
    </source>
</evidence>
<dbReference type="PANTHER" id="PTHR31909:SF2">
    <property type="entry name" value="RIKEN CDNA 2410004P03 GENE"/>
    <property type="match status" value="1"/>
</dbReference>
<proteinExistence type="predicted"/>
<keyword evidence="3" id="KW-1185">Reference proteome</keyword>
<evidence type="ECO:0000256" key="1">
    <source>
        <dbReference type="SAM" id="MobiDB-lite"/>
    </source>
</evidence>
<dbReference type="Proteomes" id="UP000261540">
    <property type="component" value="Unplaced"/>
</dbReference>
<feature type="region of interest" description="Disordered" evidence="1">
    <location>
        <begin position="27"/>
        <end position="62"/>
    </location>
</feature>
<evidence type="ECO:0000313" key="2">
    <source>
        <dbReference type="Ensembl" id="ENSPKIP00000012214.1"/>
    </source>
</evidence>
<sequence>MDSRKASARRAASAGYRFPDPAAAAAAALTSHSSGPPFRQPAAKVRLGRTGEAPTRDPDFRDPVKQDQVWREFVRAERDGAKEWQKNWSFLRNYDQLVRYCYSSPLRSVPPIARLFQTITHTFFLRSPLSQSLYNNHNCLHMRGNLPACFTGS</sequence>
<dbReference type="InterPro" id="IPR020339">
    <property type="entry name" value="C20orf85-like"/>
</dbReference>
<dbReference type="Pfam" id="PF14945">
    <property type="entry name" value="LLC1"/>
    <property type="match status" value="1"/>
</dbReference>
<dbReference type="GeneTree" id="ENSGT00940000154459"/>
<reference evidence="2" key="2">
    <citation type="submission" date="2025-09" db="UniProtKB">
        <authorList>
            <consortium name="Ensembl"/>
        </authorList>
    </citation>
    <scope>IDENTIFICATION</scope>
</reference>
<accession>A0A3B3R206</accession>
<dbReference type="AlphaFoldDB" id="A0A3B3R206"/>
<protein>
    <submittedName>
        <fullName evidence="2">Ciliary microtubule inner protein 5</fullName>
    </submittedName>
</protein>
<dbReference type="Ensembl" id="ENSPKIT00000036601.1">
    <property type="protein sequence ID" value="ENSPKIP00000012214.1"/>
    <property type="gene ID" value="ENSPKIG00000000085.1"/>
</dbReference>
<organism evidence="2 3">
    <name type="scientific">Paramormyrops kingsleyae</name>
    <dbReference type="NCBI Taxonomy" id="1676925"/>
    <lineage>
        <taxon>Eukaryota</taxon>
        <taxon>Metazoa</taxon>
        <taxon>Chordata</taxon>
        <taxon>Craniata</taxon>
        <taxon>Vertebrata</taxon>
        <taxon>Euteleostomi</taxon>
        <taxon>Actinopterygii</taxon>
        <taxon>Neopterygii</taxon>
        <taxon>Teleostei</taxon>
        <taxon>Osteoglossocephala</taxon>
        <taxon>Osteoglossomorpha</taxon>
        <taxon>Osteoglossiformes</taxon>
        <taxon>Mormyridae</taxon>
        <taxon>Paramormyrops</taxon>
    </lineage>
</organism>
<dbReference type="PANTHER" id="PTHR31909">
    <property type="entry name" value="CHROMOSOME 20 ORF85 FAMILY MEMBER"/>
    <property type="match status" value="1"/>
</dbReference>
<reference evidence="2" key="1">
    <citation type="submission" date="2025-08" db="UniProtKB">
        <authorList>
            <consortium name="Ensembl"/>
        </authorList>
    </citation>
    <scope>IDENTIFICATION</scope>
</reference>
<name>A0A3B3R206_9TELE</name>